<comment type="caution">
    <text evidence="1">The sequence shown here is derived from an EMBL/GenBank/DDBJ whole genome shotgun (WGS) entry which is preliminary data.</text>
</comment>
<dbReference type="HOGENOM" id="CLU_3064554_0_0_9"/>
<accession>E8LFV7</accession>
<gene>
    <name evidence="1" type="ORF">HMPREF9443_01749</name>
</gene>
<dbReference type="AlphaFoldDB" id="E8LFV7"/>
<keyword evidence="2" id="KW-1185">Reference proteome</keyword>
<reference evidence="1 2" key="1">
    <citation type="submission" date="2011-01" db="EMBL/GenBank/DDBJ databases">
        <authorList>
            <person name="Weinstock G."/>
            <person name="Sodergren E."/>
            <person name="Clifton S."/>
            <person name="Fulton L."/>
            <person name="Fulton B."/>
            <person name="Courtney L."/>
            <person name="Fronick C."/>
            <person name="Harrison M."/>
            <person name="Strong C."/>
            <person name="Farmer C."/>
            <person name="Delahaunty K."/>
            <person name="Markovic C."/>
            <person name="Hall O."/>
            <person name="Minx P."/>
            <person name="Tomlinson C."/>
            <person name="Mitreva M."/>
            <person name="Hou S."/>
            <person name="Chen J."/>
            <person name="Wollam A."/>
            <person name="Pepin K.H."/>
            <person name="Johnson M."/>
            <person name="Bhonagiri V."/>
            <person name="Zhang X."/>
            <person name="Suruliraj S."/>
            <person name="Warren W."/>
            <person name="Chinwalla A."/>
            <person name="Mardis E.R."/>
            <person name="Wilson R.K."/>
        </authorList>
    </citation>
    <scope>NUCLEOTIDE SEQUENCE [LARGE SCALE GENOMIC DNA]</scope>
    <source>
        <strain evidence="1 2">YIT 12067</strain>
    </source>
</reference>
<proteinExistence type="predicted"/>
<sequence>MIVCEVESLYLHELRKICEALVELLKKWYNRVMKNLLMLTAEGSEKRRLQGVW</sequence>
<organism evidence="1 2">
    <name type="scientific">Phascolarctobacterium succinatutens YIT 12067</name>
    <dbReference type="NCBI Taxonomy" id="626939"/>
    <lineage>
        <taxon>Bacteria</taxon>
        <taxon>Bacillati</taxon>
        <taxon>Bacillota</taxon>
        <taxon>Negativicutes</taxon>
        <taxon>Acidaminococcales</taxon>
        <taxon>Acidaminococcaceae</taxon>
        <taxon>Phascolarctobacterium</taxon>
    </lineage>
</organism>
<protein>
    <submittedName>
        <fullName evidence="1">Uncharacterized protein</fullName>
    </submittedName>
</protein>
<dbReference type="EMBL" id="AEVN01000086">
    <property type="protein sequence ID" value="EFY04372.1"/>
    <property type="molecule type" value="Genomic_DNA"/>
</dbReference>
<name>E8LFV7_9FIRM</name>
<evidence type="ECO:0000313" key="1">
    <source>
        <dbReference type="EMBL" id="EFY04372.1"/>
    </source>
</evidence>
<evidence type="ECO:0000313" key="2">
    <source>
        <dbReference type="Proteomes" id="UP000004923"/>
    </source>
</evidence>
<dbReference type="Proteomes" id="UP000004923">
    <property type="component" value="Unassembled WGS sequence"/>
</dbReference>